<protein>
    <submittedName>
        <fullName evidence="2">Uncharacterized protein</fullName>
    </submittedName>
</protein>
<evidence type="ECO:0000256" key="1">
    <source>
        <dbReference type="SAM" id="SignalP"/>
    </source>
</evidence>
<keyword evidence="3" id="KW-1185">Reference proteome</keyword>
<keyword evidence="1" id="KW-0732">Signal</keyword>
<gene>
    <name evidence="2" type="ORF">WR25_15405</name>
</gene>
<proteinExistence type="predicted"/>
<evidence type="ECO:0000313" key="2">
    <source>
        <dbReference type="EMBL" id="PAV87642.1"/>
    </source>
</evidence>
<sequence>MVTYFVCCCWVVGLSLASPPSASPAPFICLHLFSTALLSPLSYFISYLHFCISVFCILFNFQCAMWPVLLAAVVLALSSAPVSAQDDKCGLNEIRSGSECVCQAG</sequence>
<dbReference type="Proteomes" id="UP000218231">
    <property type="component" value="Unassembled WGS sequence"/>
</dbReference>
<reference evidence="2 3" key="1">
    <citation type="journal article" date="2017" name="Curr. Biol.">
        <title>Genome architecture and evolution of a unichromosomal asexual nematode.</title>
        <authorList>
            <person name="Fradin H."/>
            <person name="Zegar C."/>
            <person name="Gutwein M."/>
            <person name="Lucas J."/>
            <person name="Kovtun M."/>
            <person name="Corcoran D."/>
            <person name="Baugh L.R."/>
            <person name="Kiontke K."/>
            <person name="Gunsalus K."/>
            <person name="Fitch D.H."/>
            <person name="Piano F."/>
        </authorList>
    </citation>
    <scope>NUCLEOTIDE SEQUENCE [LARGE SCALE GENOMIC DNA]</scope>
    <source>
        <strain evidence="2">PF1309</strain>
    </source>
</reference>
<dbReference type="EMBL" id="LIAE01006555">
    <property type="protein sequence ID" value="PAV87642.1"/>
    <property type="molecule type" value="Genomic_DNA"/>
</dbReference>
<dbReference type="AlphaFoldDB" id="A0A2A2LN45"/>
<feature type="signal peptide" evidence="1">
    <location>
        <begin position="1"/>
        <end position="17"/>
    </location>
</feature>
<comment type="caution">
    <text evidence="2">The sequence shown here is derived from an EMBL/GenBank/DDBJ whole genome shotgun (WGS) entry which is preliminary data.</text>
</comment>
<feature type="chain" id="PRO_5013081690" evidence="1">
    <location>
        <begin position="18"/>
        <end position="105"/>
    </location>
</feature>
<organism evidence="2 3">
    <name type="scientific">Diploscapter pachys</name>
    <dbReference type="NCBI Taxonomy" id="2018661"/>
    <lineage>
        <taxon>Eukaryota</taxon>
        <taxon>Metazoa</taxon>
        <taxon>Ecdysozoa</taxon>
        <taxon>Nematoda</taxon>
        <taxon>Chromadorea</taxon>
        <taxon>Rhabditida</taxon>
        <taxon>Rhabditina</taxon>
        <taxon>Rhabditomorpha</taxon>
        <taxon>Rhabditoidea</taxon>
        <taxon>Rhabditidae</taxon>
        <taxon>Diploscapter</taxon>
    </lineage>
</organism>
<name>A0A2A2LN45_9BILA</name>
<accession>A0A2A2LN45</accession>
<evidence type="ECO:0000313" key="3">
    <source>
        <dbReference type="Proteomes" id="UP000218231"/>
    </source>
</evidence>